<feature type="transmembrane region" description="Helical" evidence="7">
    <location>
        <begin position="207"/>
        <end position="228"/>
    </location>
</feature>
<comment type="subcellular location">
    <subcellularLocation>
        <location evidence="1">Membrane</location>
        <topology evidence="1">Multi-pass membrane protein</topology>
    </subcellularLocation>
</comment>
<keyword evidence="4 7" id="KW-1133">Transmembrane helix</keyword>
<dbReference type="PANTHER" id="PTHR48041">
    <property type="entry name" value="ABC TRANSPORTER G FAMILY MEMBER 28"/>
    <property type="match status" value="1"/>
</dbReference>
<dbReference type="GO" id="GO:0016020">
    <property type="term" value="C:membrane"/>
    <property type="evidence" value="ECO:0007669"/>
    <property type="project" value="UniProtKB-SubCell"/>
</dbReference>
<dbReference type="KEGG" id="qsa:O6P43_000354"/>
<evidence type="ECO:0000256" key="4">
    <source>
        <dbReference type="ARBA" id="ARBA00022989"/>
    </source>
</evidence>
<sequence>MLHKGYPVPMDMLRSADGMAASAGENSSHGAATPDHAGPEGPSFAGELWQDVKYDVELKRNNIQHNFLKSNDLSDRKTPGWFQQYRYFLGSKQRLREARTQAVDFLILLLAGICLGSLAKVNDETFGSLGYTYTVIAVSLLCKIAALRSFALDKLQYRRESDSGMSSLAYFLSKDTVDHFNTIIKPLVYLSMFYFFNNPRSSVTDNYIVLVCLVYCVTGIAYALAIFLQPVQPSCCVDFITTTNNNNKFVDGLTDLCYTKWALEAFVIANAKRYEGVWLITRCGSLMASGYDLNHWYRCLICLILTGMLSHGIAFFCMVTFHNK</sequence>
<keyword evidence="10" id="KW-1185">Reference proteome</keyword>
<feature type="transmembrane region" description="Helical" evidence="7">
    <location>
        <begin position="131"/>
        <end position="151"/>
    </location>
</feature>
<reference evidence="9 10" key="1">
    <citation type="journal article" date="2023" name="Science">
        <title>Elucidation of the pathway for biosynthesis of saponin adjuvants from the soapbark tree.</title>
        <authorList>
            <person name="Reed J."/>
            <person name="Orme A."/>
            <person name="El-Demerdash A."/>
            <person name="Owen C."/>
            <person name="Martin L.B.B."/>
            <person name="Misra R.C."/>
            <person name="Kikuchi S."/>
            <person name="Rejzek M."/>
            <person name="Martin A.C."/>
            <person name="Harkess A."/>
            <person name="Leebens-Mack J."/>
            <person name="Louveau T."/>
            <person name="Stephenson M.J."/>
            <person name="Osbourn A."/>
        </authorList>
    </citation>
    <scope>NUCLEOTIDE SEQUENCE [LARGE SCALE GENOMIC DNA]</scope>
    <source>
        <strain evidence="9">S10</strain>
    </source>
</reference>
<evidence type="ECO:0000256" key="3">
    <source>
        <dbReference type="ARBA" id="ARBA00022692"/>
    </source>
</evidence>
<keyword evidence="3 7" id="KW-0812">Transmembrane</keyword>
<organism evidence="9 10">
    <name type="scientific">Quillaja saponaria</name>
    <name type="common">Soap bark tree</name>
    <dbReference type="NCBI Taxonomy" id="32244"/>
    <lineage>
        <taxon>Eukaryota</taxon>
        <taxon>Viridiplantae</taxon>
        <taxon>Streptophyta</taxon>
        <taxon>Embryophyta</taxon>
        <taxon>Tracheophyta</taxon>
        <taxon>Spermatophyta</taxon>
        <taxon>Magnoliopsida</taxon>
        <taxon>eudicotyledons</taxon>
        <taxon>Gunneridae</taxon>
        <taxon>Pentapetalae</taxon>
        <taxon>rosids</taxon>
        <taxon>fabids</taxon>
        <taxon>Fabales</taxon>
        <taxon>Quillajaceae</taxon>
        <taxon>Quillaja</taxon>
    </lineage>
</organism>
<keyword evidence="2" id="KW-0813">Transport</keyword>
<feature type="domain" description="ABC transporter family G" evidence="8">
    <location>
        <begin position="1"/>
        <end position="324"/>
    </location>
</feature>
<evidence type="ECO:0000256" key="5">
    <source>
        <dbReference type="ARBA" id="ARBA00023136"/>
    </source>
</evidence>
<evidence type="ECO:0000256" key="2">
    <source>
        <dbReference type="ARBA" id="ARBA00022448"/>
    </source>
</evidence>
<dbReference type="AlphaFoldDB" id="A0AAD7QGG7"/>
<evidence type="ECO:0000259" key="8">
    <source>
        <dbReference type="Pfam" id="PF19055"/>
    </source>
</evidence>
<gene>
    <name evidence="9" type="ORF">O6P43_000354</name>
</gene>
<evidence type="ECO:0000256" key="6">
    <source>
        <dbReference type="SAM" id="MobiDB-lite"/>
    </source>
</evidence>
<evidence type="ECO:0000313" key="10">
    <source>
        <dbReference type="Proteomes" id="UP001163823"/>
    </source>
</evidence>
<feature type="transmembrane region" description="Helical" evidence="7">
    <location>
        <begin position="102"/>
        <end position="119"/>
    </location>
</feature>
<proteinExistence type="predicted"/>
<dbReference type="Pfam" id="PF19055">
    <property type="entry name" value="ABC2_membrane_7"/>
    <property type="match status" value="1"/>
</dbReference>
<dbReference type="GO" id="GO:0140359">
    <property type="term" value="F:ABC-type transporter activity"/>
    <property type="evidence" value="ECO:0007669"/>
    <property type="project" value="InterPro"/>
</dbReference>
<name>A0AAD7QGG7_QUISA</name>
<dbReference type="PANTHER" id="PTHR48041:SF91">
    <property type="entry name" value="ABC TRANSPORTER G FAMILY MEMBER 28"/>
    <property type="match status" value="1"/>
</dbReference>
<feature type="transmembrane region" description="Helical" evidence="7">
    <location>
        <begin position="295"/>
        <end position="321"/>
    </location>
</feature>
<dbReference type="EMBL" id="JARAOO010000001">
    <property type="protein sequence ID" value="KAJ7981028.1"/>
    <property type="molecule type" value="Genomic_DNA"/>
</dbReference>
<keyword evidence="5 7" id="KW-0472">Membrane</keyword>
<dbReference type="InterPro" id="IPR043926">
    <property type="entry name" value="ABCG_dom"/>
</dbReference>
<evidence type="ECO:0000256" key="1">
    <source>
        <dbReference type="ARBA" id="ARBA00004141"/>
    </source>
</evidence>
<evidence type="ECO:0000313" key="9">
    <source>
        <dbReference type="EMBL" id="KAJ7981028.1"/>
    </source>
</evidence>
<dbReference type="InterPro" id="IPR050352">
    <property type="entry name" value="ABCG_transporters"/>
</dbReference>
<evidence type="ECO:0000256" key="7">
    <source>
        <dbReference type="SAM" id="Phobius"/>
    </source>
</evidence>
<comment type="caution">
    <text evidence="9">The sequence shown here is derived from an EMBL/GenBank/DDBJ whole genome shotgun (WGS) entry which is preliminary data.</text>
</comment>
<protein>
    <submittedName>
        <fullName evidence="9">ABC transporter G family-like protein</fullName>
    </submittedName>
</protein>
<accession>A0AAD7QGG7</accession>
<feature type="region of interest" description="Disordered" evidence="6">
    <location>
        <begin position="19"/>
        <end position="40"/>
    </location>
</feature>
<dbReference type="Proteomes" id="UP001163823">
    <property type="component" value="Chromosome 1"/>
</dbReference>